<keyword evidence="2" id="KW-0313">Glucose metabolism</keyword>
<evidence type="ECO:0000256" key="1">
    <source>
        <dbReference type="ARBA" id="ARBA00004937"/>
    </source>
</evidence>
<accession>A0ABT6KMT2</accession>
<evidence type="ECO:0000259" key="7">
    <source>
        <dbReference type="Pfam" id="PF02781"/>
    </source>
</evidence>
<dbReference type="NCBIfam" id="NF009492">
    <property type="entry name" value="PRK12853.1-3"/>
    <property type="match status" value="1"/>
</dbReference>
<reference evidence="8 9" key="1">
    <citation type="submission" date="2023-04" db="EMBL/GenBank/DDBJ databases">
        <title>Genome Encyclopedia of Bacteria and Archaea VI: Functional Genomics of Type Strains.</title>
        <authorList>
            <person name="Whitman W."/>
        </authorList>
    </citation>
    <scope>NUCLEOTIDE SEQUENCE [LARGE SCALE GENOMIC DNA]</scope>
    <source>
        <strain evidence="8 9">SG_E_30_P1</strain>
    </source>
</reference>
<dbReference type="PANTHER" id="PTHR23429">
    <property type="entry name" value="GLUCOSE-6-PHOSPHATE 1-DEHYDROGENASE G6PD"/>
    <property type="match status" value="1"/>
</dbReference>
<evidence type="ECO:0000256" key="4">
    <source>
        <dbReference type="ARBA" id="ARBA00023002"/>
    </source>
</evidence>
<dbReference type="EMBL" id="JARXVQ010000001">
    <property type="protein sequence ID" value="MDH6181323.1"/>
    <property type="molecule type" value="Genomic_DNA"/>
</dbReference>
<evidence type="ECO:0000256" key="2">
    <source>
        <dbReference type="ARBA" id="ARBA00022526"/>
    </source>
</evidence>
<keyword evidence="9" id="KW-1185">Reference proteome</keyword>
<dbReference type="InterPro" id="IPR001282">
    <property type="entry name" value="G6P_DH"/>
</dbReference>
<dbReference type="PIRSF" id="PIRSF000110">
    <property type="entry name" value="G6PD"/>
    <property type="match status" value="1"/>
</dbReference>
<sequence>MTSRIDTLVILGAGGDLTSRLLLPGIASYLASRDAQSVEIIGVDREDFSAAQWHKRISTAFASAPSALGTRVADASSYLRGDATNPDDLARVLAAAKGRVALYFALPPAVAELACRALSTMTLPAGITLVLEKPFGTDLRSAAALNRLLQTMVPEKQIFRVDHFLGKSTVLNLIGLRFANRIFEPLFSRDNVEKVEIIADESLGLEHRAGYYDHAGALEDMIQSHLLLVLALAAMEPPASLDAEDLRGSMAQVLRATRPWRKNGTSSRRARYGAGSVDGRRMPAYIDEDGVDPRRKTETLAQVTLAIDNWRWEGVPFIVRSGKALAESRQEVIVTFKEVPHLPAGLTGVASPSRLRVSLKPATLDLDLVVNGEGDPFTLDQSILHAELGEAELSAYGEVLADVLEGSSVISVRGDVAEQCWRIVEPVMKAWSKDLVPLETYPAGSLGPSEW</sequence>
<dbReference type="SUPFAM" id="SSF51735">
    <property type="entry name" value="NAD(P)-binding Rossmann-fold domains"/>
    <property type="match status" value="1"/>
</dbReference>
<evidence type="ECO:0000256" key="5">
    <source>
        <dbReference type="ARBA" id="ARBA00023277"/>
    </source>
</evidence>
<dbReference type="PANTHER" id="PTHR23429:SF0">
    <property type="entry name" value="GLUCOSE-6-PHOSPHATE 1-DEHYDROGENASE"/>
    <property type="match status" value="1"/>
</dbReference>
<keyword evidence="3" id="KW-0521">NADP</keyword>
<dbReference type="Gene3D" id="3.40.50.720">
    <property type="entry name" value="NAD(P)-binding Rossmann-like Domain"/>
    <property type="match status" value="1"/>
</dbReference>
<keyword evidence="4 8" id="KW-0560">Oxidoreductase</keyword>
<dbReference type="InterPro" id="IPR036291">
    <property type="entry name" value="NAD(P)-bd_dom_sf"/>
</dbReference>
<dbReference type="PRINTS" id="PR00079">
    <property type="entry name" value="G6PDHDRGNASE"/>
</dbReference>
<evidence type="ECO:0000313" key="9">
    <source>
        <dbReference type="Proteomes" id="UP001160142"/>
    </source>
</evidence>
<dbReference type="InterPro" id="IPR022674">
    <property type="entry name" value="G6P_DH_NAD-bd"/>
</dbReference>
<dbReference type="Gene3D" id="3.30.360.10">
    <property type="entry name" value="Dihydrodipicolinate Reductase, domain 2"/>
    <property type="match status" value="1"/>
</dbReference>
<evidence type="ECO:0000259" key="6">
    <source>
        <dbReference type="Pfam" id="PF00479"/>
    </source>
</evidence>
<dbReference type="EC" id="1.1.1.363" evidence="8"/>
<name>A0ABT6KMT2_9MICO</name>
<dbReference type="InterPro" id="IPR022675">
    <property type="entry name" value="G6P_DH_C"/>
</dbReference>
<feature type="domain" description="Glucose-6-phosphate dehydrogenase C-terminal" evidence="7">
    <location>
        <begin position="176"/>
        <end position="450"/>
    </location>
</feature>
<protein>
    <submittedName>
        <fullName evidence="8">Glucose-6-phosphate 1-dehydrogenase</fullName>
        <ecNumber evidence="8">1.1.1.363</ecNumber>
        <ecNumber evidence="8">1.1.1.49</ecNumber>
    </submittedName>
</protein>
<organism evidence="8 9">
    <name type="scientific">Antiquaquibacter oligotrophicus</name>
    <dbReference type="NCBI Taxonomy" id="2880260"/>
    <lineage>
        <taxon>Bacteria</taxon>
        <taxon>Bacillati</taxon>
        <taxon>Actinomycetota</taxon>
        <taxon>Actinomycetes</taxon>
        <taxon>Micrococcales</taxon>
        <taxon>Microbacteriaceae</taxon>
        <taxon>Antiquaquibacter</taxon>
    </lineage>
</organism>
<dbReference type="Pfam" id="PF02781">
    <property type="entry name" value="G6PD_C"/>
    <property type="match status" value="1"/>
</dbReference>
<proteinExistence type="predicted"/>
<comment type="pathway">
    <text evidence="1">Carbohydrate degradation; pentose phosphate pathway; D-ribulose 5-phosphate from D-glucose 6-phosphate (oxidative stage): step 1/3.</text>
</comment>
<dbReference type="EC" id="1.1.1.49" evidence="8"/>
<dbReference type="RefSeq" id="WP_322133640.1">
    <property type="nucleotide sequence ID" value="NZ_CP085036.1"/>
</dbReference>
<evidence type="ECO:0000256" key="3">
    <source>
        <dbReference type="ARBA" id="ARBA00022857"/>
    </source>
</evidence>
<comment type="caution">
    <text evidence="8">The sequence shown here is derived from an EMBL/GenBank/DDBJ whole genome shotgun (WGS) entry which is preliminary data.</text>
</comment>
<dbReference type="Pfam" id="PF00479">
    <property type="entry name" value="G6PD_N"/>
    <property type="match status" value="1"/>
</dbReference>
<evidence type="ECO:0000313" key="8">
    <source>
        <dbReference type="EMBL" id="MDH6181323.1"/>
    </source>
</evidence>
<keyword evidence="5" id="KW-0119">Carbohydrate metabolism</keyword>
<gene>
    <name evidence="8" type="ORF">M2152_001505</name>
</gene>
<dbReference type="SUPFAM" id="SSF55347">
    <property type="entry name" value="Glyceraldehyde-3-phosphate dehydrogenase-like, C-terminal domain"/>
    <property type="match status" value="1"/>
</dbReference>
<feature type="domain" description="Glucose-6-phosphate dehydrogenase NAD-binding" evidence="6">
    <location>
        <begin position="9"/>
        <end position="172"/>
    </location>
</feature>
<dbReference type="GO" id="GO:0004345">
    <property type="term" value="F:glucose-6-phosphate dehydrogenase activity"/>
    <property type="evidence" value="ECO:0007669"/>
    <property type="project" value="UniProtKB-EC"/>
</dbReference>
<dbReference type="Proteomes" id="UP001160142">
    <property type="component" value="Unassembled WGS sequence"/>
</dbReference>